<keyword evidence="4" id="KW-0472">Membrane</keyword>
<dbReference type="CDD" id="cd09281">
    <property type="entry name" value="UPF0066"/>
    <property type="match status" value="1"/>
</dbReference>
<dbReference type="VEuPathDB" id="AmoebaDB:NfTy_046510"/>
<evidence type="ECO:0000256" key="4">
    <source>
        <dbReference type="SAM" id="Phobius"/>
    </source>
</evidence>
<dbReference type="GeneID" id="68116286"/>
<proteinExistence type="inferred from homology"/>
<dbReference type="PANTHER" id="PTHR12818">
    <property type="entry name" value="TRNA (ADENINE(37)-N6)-METHYLTRANSFERASE"/>
    <property type="match status" value="1"/>
</dbReference>
<dbReference type="PANTHER" id="PTHR12818:SF0">
    <property type="entry name" value="TRNA (ADENINE(37)-N6)-METHYLTRANSFERASE"/>
    <property type="match status" value="1"/>
</dbReference>
<dbReference type="SUPFAM" id="SSF118196">
    <property type="entry name" value="YaeB-like"/>
    <property type="match status" value="1"/>
</dbReference>
<comment type="caution">
    <text evidence="6">The sequence shown here is derived from an EMBL/GenBank/DDBJ whole genome shotgun (WGS) entry which is preliminary data.</text>
</comment>
<evidence type="ECO:0000313" key="6">
    <source>
        <dbReference type="EMBL" id="KAF0972820.1"/>
    </source>
</evidence>
<dbReference type="NCBIfam" id="TIGR00104">
    <property type="entry name" value="tRNA_TsaA"/>
    <property type="match status" value="1"/>
</dbReference>
<dbReference type="InterPro" id="IPR036414">
    <property type="entry name" value="YaeB_N_sf"/>
</dbReference>
<dbReference type="EMBL" id="VFQX01000066">
    <property type="protein sequence ID" value="KAF0972820.1"/>
    <property type="molecule type" value="Genomic_DNA"/>
</dbReference>
<gene>
    <name evidence="6" type="ORF">FDP41_009069</name>
</gene>
<keyword evidence="7" id="KW-1185">Reference proteome</keyword>
<dbReference type="InterPro" id="IPR036413">
    <property type="entry name" value="YaeB-like_sf"/>
</dbReference>
<dbReference type="AlphaFoldDB" id="A0A6A5BFN3"/>
<feature type="region of interest" description="Disordered" evidence="3">
    <location>
        <begin position="46"/>
        <end position="68"/>
    </location>
</feature>
<dbReference type="InterPro" id="IPR040372">
    <property type="entry name" value="YaeB-like"/>
</dbReference>
<evidence type="ECO:0000313" key="7">
    <source>
        <dbReference type="Proteomes" id="UP000444721"/>
    </source>
</evidence>
<organism evidence="6 7">
    <name type="scientific">Naegleria fowleri</name>
    <name type="common">Brain eating amoeba</name>
    <dbReference type="NCBI Taxonomy" id="5763"/>
    <lineage>
        <taxon>Eukaryota</taxon>
        <taxon>Discoba</taxon>
        <taxon>Heterolobosea</taxon>
        <taxon>Tetramitia</taxon>
        <taxon>Eutetramitia</taxon>
        <taxon>Vahlkampfiidae</taxon>
        <taxon>Naegleria</taxon>
    </lineage>
</organism>
<comment type="similarity">
    <text evidence="2">Belongs to the tRNA methyltransferase O family.</text>
</comment>
<sequence>MSKENNHLINSSNHWILNAALIGSTAIATTLSVYFYQQFKKTESTLQKEISNRKHERTGRTRSEQKNRELEHKLLNLQQKLANSSQPVLSIENNSISTKLDNHTQISQTNVASLNDMEEHLENIPQFPFLPIQPIGFLRSVYKTRNGCPRQPYYVNKGRATLKLLPHCNPSSSLDGLEEYSHCYIIFQFNLNTNLTKGVVTDSQNAIKAKIRPPRLGSKKVGIYATRTPHRYNAIGLSIVEIDHIDRDGTLHLKGTDLVDGTAVLDIKPYIDGYDNFSNVKVPEWIKEPVESVEKYQVVLSDEAKRQLQEDVTHLEFFDKRTELEEFIEFLAQVLSHDIRSHSKKTRNVDKQDEHELLVDKVKVTFVVDASSKVSRVIKIKNV</sequence>
<keyword evidence="4" id="KW-1133">Transmembrane helix</keyword>
<dbReference type="Pfam" id="PF01980">
    <property type="entry name" value="TrmO_N"/>
    <property type="match status" value="1"/>
</dbReference>
<feature type="domain" description="TsaA-like" evidence="5">
    <location>
        <begin position="132"/>
        <end position="279"/>
    </location>
</feature>
<feature type="compositionally biased region" description="Basic and acidic residues" evidence="3">
    <location>
        <begin position="50"/>
        <end position="68"/>
    </location>
</feature>
<dbReference type="VEuPathDB" id="AmoebaDB:NF0026280"/>
<evidence type="ECO:0000256" key="2">
    <source>
        <dbReference type="ARBA" id="ARBA00033753"/>
    </source>
</evidence>
<protein>
    <recommendedName>
        <fullName evidence="5">TsaA-like domain-containing protein</fullName>
    </recommendedName>
</protein>
<accession>A0A6A5BFN3</accession>
<dbReference type="PROSITE" id="PS51668">
    <property type="entry name" value="TSAA_2"/>
    <property type="match status" value="1"/>
</dbReference>
<evidence type="ECO:0000259" key="5">
    <source>
        <dbReference type="PROSITE" id="PS51668"/>
    </source>
</evidence>
<name>A0A6A5BFN3_NAEFO</name>
<dbReference type="Gene3D" id="2.40.30.70">
    <property type="entry name" value="YaeB-like"/>
    <property type="match status" value="1"/>
</dbReference>
<dbReference type="InterPro" id="IPR023370">
    <property type="entry name" value="TrmO-like_N"/>
</dbReference>
<evidence type="ECO:0000256" key="3">
    <source>
        <dbReference type="SAM" id="MobiDB-lite"/>
    </source>
</evidence>
<feature type="transmembrane region" description="Helical" evidence="4">
    <location>
        <begin position="15"/>
        <end position="36"/>
    </location>
</feature>
<dbReference type="Proteomes" id="UP000444721">
    <property type="component" value="Unassembled WGS sequence"/>
</dbReference>
<reference evidence="6 7" key="1">
    <citation type="journal article" date="2019" name="Sci. Rep.">
        <title>Nanopore sequencing improves the draft genome of the human pathogenic amoeba Naegleria fowleri.</title>
        <authorList>
            <person name="Liechti N."/>
            <person name="Schurch N."/>
            <person name="Bruggmann R."/>
            <person name="Wittwer M."/>
        </authorList>
    </citation>
    <scope>NUCLEOTIDE SEQUENCE [LARGE SCALE GENOMIC DNA]</scope>
    <source>
        <strain evidence="6 7">ATCC 30894</strain>
    </source>
</reference>
<evidence type="ECO:0000256" key="1">
    <source>
        <dbReference type="ARBA" id="ARBA00022691"/>
    </source>
</evidence>
<dbReference type="OrthoDB" id="4882at2759"/>
<keyword evidence="4" id="KW-0812">Transmembrane</keyword>
<keyword evidence="1" id="KW-0949">S-adenosyl-L-methionine</keyword>
<dbReference type="RefSeq" id="XP_044557534.1">
    <property type="nucleotide sequence ID" value="XM_044712989.1"/>
</dbReference>
<dbReference type="OMA" id="QMLVLDI"/>
<dbReference type="VEuPathDB" id="AmoebaDB:FDP41_009069"/>